<reference evidence="2" key="1">
    <citation type="submission" date="2019-12" db="EMBL/GenBank/DDBJ databases">
        <title>Comparative genomics gives insights into the taxonomy of the Azoarcus-Aromatoleum group and reveals separate origins of nif in the plant-associated Azoarcus and non-plant-associated Aromatoleum sub-groups.</title>
        <authorList>
            <person name="Lafos M."/>
            <person name="Maluk M."/>
            <person name="Batista M."/>
            <person name="Junghare M."/>
            <person name="Carmona M."/>
            <person name="Faoro H."/>
            <person name="Cruz L.M."/>
            <person name="Battistoni F."/>
            <person name="De Souza E."/>
            <person name="Pedrosa F."/>
            <person name="Chen W.-M."/>
            <person name="Poole P.S."/>
            <person name="Dixon R.A."/>
            <person name="James E.K."/>
        </authorList>
    </citation>
    <scope>NUCLEOTIDE SEQUENCE</scope>
    <source>
        <strain evidence="2">NSC3</strain>
    </source>
</reference>
<dbReference type="GO" id="GO:0005886">
    <property type="term" value="C:plasma membrane"/>
    <property type="evidence" value="ECO:0007669"/>
    <property type="project" value="TreeGrafter"/>
</dbReference>
<dbReference type="Gene3D" id="1.20.120.520">
    <property type="entry name" value="nmb1532 protein domain like"/>
    <property type="match status" value="1"/>
</dbReference>
<dbReference type="EMBL" id="WTVM01000045">
    <property type="protein sequence ID" value="NMG03159.1"/>
    <property type="molecule type" value="Genomic_DNA"/>
</dbReference>
<organism evidence="2 3">
    <name type="scientific">Azoarcus taiwanensis</name>
    <dbReference type="NCBI Taxonomy" id="666964"/>
    <lineage>
        <taxon>Bacteria</taxon>
        <taxon>Pseudomonadati</taxon>
        <taxon>Pseudomonadota</taxon>
        <taxon>Betaproteobacteria</taxon>
        <taxon>Rhodocyclales</taxon>
        <taxon>Zoogloeaceae</taxon>
        <taxon>Azoarcus</taxon>
    </lineage>
</organism>
<dbReference type="PANTHER" id="PTHR39966:SF3">
    <property type="entry name" value="DUF438 DOMAIN-CONTAINING PROTEIN"/>
    <property type="match status" value="1"/>
</dbReference>
<comment type="caution">
    <text evidence="2">The sequence shown here is derived from an EMBL/GenBank/DDBJ whole genome shotgun (WGS) entry which is preliminary data.</text>
</comment>
<keyword evidence="3" id="KW-1185">Reference proteome</keyword>
<dbReference type="Pfam" id="PF01814">
    <property type="entry name" value="Hemerythrin"/>
    <property type="match status" value="1"/>
</dbReference>
<dbReference type="InterPro" id="IPR012312">
    <property type="entry name" value="Hemerythrin-like"/>
</dbReference>
<dbReference type="Proteomes" id="UP000599523">
    <property type="component" value="Unassembled WGS sequence"/>
</dbReference>
<evidence type="ECO:0000313" key="2">
    <source>
        <dbReference type="EMBL" id="NMG03159.1"/>
    </source>
</evidence>
<sequence>MTDITGVMTQDHRHCDEYFAEAENACLDGDWTRTEQAFERFATALEEHFGLEEGMLFPRFEEATGMTSGPTAMMRMEHQDLRAQVEEMRAAIARQDADAYSGESETLLIMMQQHNMKEENILYPMCDTRISDAAETAGTLAKRLAEAGA</sequence>
<dbReference type="AlphaFoldDB" id="A0A972J885"/>
<evidence type="ECO:0000259" key="1">
    <source>
        <dbReference type="Pfam" id="PF01814"/>
    </source>
</evidence>
<evidence type="ECO:0000313" key="3">
    <source>
        <dbReference type="Proteomes" id="UP000599523"/>
    </source>
</evidence>
<name>A0A972J885_9RHOO</name>
<dbReference type="PANTHER" id="PTHR39966">
    <property type="entry name" value="BLL2471 PROTEIN-RELATED"/>
    <property type="match status" value="1"/>
</dbReference>
<proteinExistence type="predicted"/>
<protein>
    <submittedName>
        <fullName evidence="2">Hemerythrin domain-containing protein</fullName>
    </submittedName>
</protein>
<accession>A0A972J885</accession>
<feature type="domain" description="Hemerythrin-like" evidence="1">
    <location>
        <begin position="5"/>
        <end position="126"/>
    </location>
</feature>
<gene>
    <name evidence="2" type="ORF">GPA21_09250</name>
</gene>